<dbReference type="FunFam" id="3.30.420.10:FF:000032">
    <property type="entry name" value="Retrovirus-related Pol polyprotein from transposon 297-like Protein"/>
    <property type="match status" value="1"/>
</dbReference>
<keyword evidence="16" id="KW-0511">Multifunctional enzyme</keyword>
<dbReference type="InterPro" id="IPR043128">
    <property type="entry name" value="Rev_trsase/Diguanyl_cyclase"/>
</dbReference>
<dbReference type="InterPro" id="IPR016197">
    <property type="entry name" value="Chromo-like_dom_sf"/>
</dbReference>
<keyword evidence="5" id="KW-0479">Metal-binding</keyword>
<dbReference type="GO" id="GO:0006508">
    <property type="term" value="P:proteolysis"/>
    <property type="evidence" value="ECO:0007669"/>
    <property type="project" value="UniProtKB-KW"/>
</dbReference>
<organism evidence="21 22">
    <name type="scientific">Rhynchospora pubera</name>
    <dbReference type="NCBI Taxonomy" id="906938"/>
    <lineage>
        <taxon>Eukaryota</taxon>
        <taxon>Viridiplantae</taxon>
        <taxon>Streptophyta</taxon>
        <taxon>Embryophyta</taxon>
        <taxon>Tracheophyta</taxon>
        <taxon>Spermatophyta</taxon>
        <taxon>Magnoliopsida</taxon>
        <taxon>Liliopsida</taxon>
        <taxon>Poales</taxon>
        <taxon>Cyperaceae</taxon>
        <taxon>Cyperoideae</taxon>
        <taxon>Rhynchosporeae</taxon>
        <taxon>Rhynchospora</taxon>
    </lineage>
</organism>
<feature type="domain" description="Integrase catalytic" evidence="20">
    <location>
        <begin position="1026"/>
        <end position="1190"/>
    </location>
</feature>
<feature type="domain" description="Reverse transcriptase" evidence="19">
    <location>
        <begin position="503"/>
        <end position="682"/>
    </location>
</feature>
<evidence type="ECO:0000256" key="7">
    <source>
        <dbReference type="ARBA" id="ARBA00022759"/>
    </source>
</evidence>
<evidence type="ECO:0000256" key="4">
    <source>
        <dbReference type="ARBA" id="ARBA00022722"/>
    </source>
</evidence>
<keyword evidence="17" id="KW-0175">Coiled coil</keyword>
<comment type="caution">
    <text evidence="21">The sequence shown here is derived from an EMBL/GenBank/DDBJ whole genome shotgun (WGS) entry which is preliminary data.</text>
</comment>
<dbReference type="PROSITE" id="PS00141">
    <property type="entry name" value="ASP_PROTEASE"/>
    <property type="match status" value="1"/>
</dbReference>
<keyword evidence="13" id="KW-0239">DNA-directed DNA polymerase</keyword>
<dbReference type="PANTHER" id="PTHR37984">
    <property type="entry name" value="PROTEIN CBG26694"/>
    <property type="match status" value="1"/>
</dbReference>
<dbReference type="Gene3D" id="3.10.10.10">
    <property type="entry name" value="HIV Type 1 Reverse Transcriptase, subunit A, domain 1"/>
    <property type="match status" value="1"/>
</dbReference>
<dbReference type="GO" id="GO:0004519">
    <property type="term" value="F:endonuclease activity"/>
    <property type="evidence" value="ECO:0007669"/>
    <property type="project" value="UniProtKB-KW"/>
</dbReference>
<dbReference type="GO" id="GO:0046872">
    <property type="term" value="F:metal ion binding"/>
    <property type="evidence" value="ECO:0007669"/>
    <property type="project" value="UniProtKB-KW"/>
</dbReference>
<dbReference type="GO" id="GO:0003723">
    <property type="term" value="F:RNA binding"/>
    <property type="evidence" value="ECO:0007669"/>
    <property type="project" value="UniProtKB-KW"/>
</dbReference>
<dbReference type="GO" id="GO:0003677">
    <property type="term" value="F:DNA binding"/>
    <property type="evidence" value="ECO:0007669"/>
    <property type="project" value="UniProtKB-KW"/>
</dbReference>
<keyword evidence="8" id="KW-0378">Hydrolase</keyword>
<evidence type="ECO:0000313" key="21">
    <source>
        <dbReference type="EMBL" id="KAJ4814811.1"/>
    </source>
</evidence>
<keyword evidence="7" id="KW-0255">Endonuclease</keyword>
<evidence type="ECO:0000256" key="10">
    <source>
        <dbReference type="ARBA" id="ARBA00022884"/>
    </source>
</evidence>
<dbReference type="SUPFAM" id="SSF50630">
    <property type="entry name" value="Acid proteases"/>
    <property type="match status" value="1"/>
</dbReference>
<dbReference type="CDD" id="cd09274">
    <property type="entry name" value="RNase_HI_RT_Ty3"/>
    <property type="match status" value="1"/>
</dbReference>
<dbReference type="Gene3D" id="2.40.70.10">
    <property type="entry name" value="Acid Proteases"/>
    <property type="match status" value="1"/>
</dbReference>
<evidence type="ECO:0000256" key="14">
    <source>
        <dbReference type="ARBA" id="ARBA00023125"/>
    </source>
</evidence>
<dbReference type="Proteomes" id="UP001140206">
    <property type="component" value="Chromosome 1"/>
</dbReference>
<dbReference type="FunFam" id="3.10.20.370:FF:000001">
    <property type="entry name" value="Retrovirus-related Pol polyprotein from transposon 17.6-like protein"/>
    <property type="match status" value="1"/>
</dbReference>
<dbReference type="FunFam" id="3.10.10.10:FF:000007">
    <property type="entry name" value="Retrovirus-related Pol polyprotein from transposon 17.6-like Protein"/>
    <property type="match status" value="1"/>
</dbReference>
<dbReference type="Pfam" id="PF17921">
    <property type="entry name" value="Integrase_H2C2"/>
    <property type="match status" value="1"/>
</dbReference>
<dbReference type="Gene3D" id="1.10.340.70">
    <property type="match status" value="1"/>
</dbReference>
<evidence type="ECO:0000256" key="13">
    <source>
        <dbReference type="ARBA" id="ARBA00022932"/>
    </source>
</evidence>
<feature type="coiled-coil region" evidence="17">
    <location>
        <begin position="1208"/>
        <end position="1238"/>
    </location>
</feature>
<gene>
    <name evidence="21" type="ORF">LUZ62_027377</name>
</gene>
<name>A0AAV8HHX0_9POAL</name>
<evidence type="ECO:0000256" key="1">
    <source>
        <dbReference type="ARBA" id="ARBA00022670"/>
    </source>
</evidence>
<dbReference type="InterPro" id="IPR056924">
    <property type="entry name" value="SH3_Tf2-1"/>
</dbReference>
<dbReference type="GO" id="GO:0003887">
    <property type="term" value="F:DNA-directed DNA polymerase activity"/>
    <property type="evidence" value="ECO:0007669"/>
    <property type="project" value="UniProtKB-KW"/>
</dbReference>
<keyword evidence="4" id="KW-0540">Nuclease</keyword>
<dbReference type="PANTHER" id="PTHR37984:SF5">
    <property type="entry name" value="PROTEIN NYNRIN-LIKE"/>
    <property type="match status" value="1"/>
</dbReference>
<dbReference type="InterPro" id="IPR043502">
    <property type="entry name" value="DNA/RNA_pol_sf"/>
</dbReference>
<dbReference type="GO" id="GO:0003964">
    <property type="term" value="F:RNA-directed DNA polymerase activity"/>
    <property type="evidence" value="ECO:0007669"/>
    <property type="project" value="UniProtKB-KW"/>
</dbReference>
<keyword evidence="15" id="KW-0233">DNA recombination</keyword>
<feature type="compositionally biased region" description="Polar residues" evidence="18">
    <location>
        <begin position="179"/>
        <end position="190"/>
    </location>
</feature>
<accession>A0AAV8HHX0</accession>
<evidence type="ECO:0000313" key="22">
    <source>
        <dbReference type="Proteomes" id="UP001140206"/>
    </source>
</evidence>
<evidence type="ECO:0000256" key="3">
    <source>
        <dbReference type="ARBA" id="ARBA00022695"/>
    </source>
</evidence>
<dbReference type="InterPro" id="IPR050951">
    <property type="entry name" value="Retrovirus_Pol_polyprotein"/>
</dbReference>
<proteinExistence type="predicted"/>
<dbReference type="PROSITE" id="PS50878">
    <property type="entry name" value="RT_POL"/>
    <property type="match status" value="1"/>
</dbReference>
<reference evidence="21" key="1">
    <citation type="submission" date="2022-08" db="EMBL/GenBank/DDBJ databases">
        <authorList>
            <person name="Marques A."/>
        </authorList>
    </citation>
    <scope>NUCLEOTIDE SEQUENCE</scope>
    <source>
        <strain evidence="21">RhyPub2mFocal</strain>
        <tissue evidence="21">Leaves</tissue>
    </source>
</reference>
<evidence type="ECO:0000259" key="20">
    <source>
        <dbReference type="PROSITE" id="PS50994"/>
    </source>
</evidence>
<dbReference type="CDD" id="cd01647">
    <property type="entry name" value="RT_LTR"/>
    <property type="match status" value="1"/>
</dbReference>
<dbReference type="GO" id="GO:0006310">
    <property type="term" value="P:DNA recombination"/>
    <property type="evidence" value="ECO:0007669"/>
    <property type="project" value="UniProtKB-KW"/>
</dbReference>
<evidence type="ECO:0000256" key="6">
    <source>
        <dbReference type="ARBA" id="ARBA00022750"/>
    </source>
</evidence>
<keyword evidence="3" id="KW-0548">Nucleotidyltransferase</keyword>
<dbReference type="FunFam" id="3.30.70.270:FF:000020">
    <property type="entry name" value="Transposon Tf2-6 polyprotein-like Protein"/>
    <property type="match status" value="1"/>
</dbReference>
<dbReference type="EMBL" id="JAMFTS010000001">
    <property type="protein sequence ID" value="KAJ4814811.1"/>
    <property type="molecule type" value="Genomic_DNA"/>
</dbReference>
<keyword evidence="11" id="KW-0229">DNA integration</keyword>
<dbReference type="Pfam" id="PF00078">
    <property type="entry name" value="RVT_1"/>
    <property type="match status" value="1"/>
</dbReference>
<dbReference type="Pfam" id="PF00665">
    <property type="entry name" value="rve"/>
    <property type="match status" value="1"/>
</dbReference>
<evidence type="ECO:0000256" key="2">
    <source>
        <dbReference type="ARBA" id="ARBA00022679"/>
    </source>
</evidence>
<dbReference type="InterPro" id="IPR041577">
    <property type="entry name" value="RT_RNaseH_2"/>
</dbReference>
<dbReference type="InterPro" id="IPR001584">
    <property type="entry name" value="Integrase_cat-core"/>
</dbReference>
<dbReference type="SUPFAM" id="SSF54160">
    <property type="entry name" value="Chromo domain-like"/>
    <property type="match status" value="1"/>
</dbReference>
<evidence type="ECO:0000256" key="11">
    <source>
        <dbReference type="ARBA" id="ARBA00022908"/>
    </source>
</evidence>
<dbReference type="InterPro" id="IPR041588">
    <property type="entry name" value="Integrase_H2C2"/>
</dbReference>
<keyword evidence="14" id="KW-0238">DNA-binding</keyword>
<evidence type="ECO:0000256" key="12">
    <source>
        <dbReference type="ARBA" id="ARBA00022918"/>
    </source>
</evidence>
<dbReference type="GO" id="GO:0015074">
    <property type="term" value="P:DNA integration"/>
    <property type="evidence" value="ECO:0007669"/>
    <property type="project" value="UniProtKB-KW"/>
</dbReference>
<protein>
    <submittedName>
        <fullName evidence="21">Polyprotein</fullName>
    </submittedName>
</protein>
<dbReference type="PROSITE" id="PS50994">
    <property type="entry name" value="INTEGRASE"/>
    <property type="match status" value="1"/>
</dbReference>
<sequence length="1453" mass="167562">MWRNNCDFYFDMYQVPDEYKTRMAVMNFDEELHQWYMGLIDGPYQLQWHELVEEVMSRFKFSTDKHPVDEFKRIHQVGKVEEYIKRFDKARIKLKKHNPVLNEEFFIAGFISGLKEELKTTMELFEVTRLTQAFNHAIKVEANYEVQNKRPKAIARPNVTQNYPLVKRREGSEKKEGNFGNQTQRMWQPNPNFRNAEFQRRRALGLCDKCDEKYFPGHQCARKVFNSIEEISEEMEREDEEYMVVEADDEEIEQAVVTMFNTKHHKNVKMMKFKGEIGSTPVCALLDSGSTHSFVHPDVLQGVQPKLIQTAPMIVTVANGAKMVTDLQCEALQFSLQGHTFERDVRVLDVQGYDMILGIDWLTSLGPMTVDWGAGQLEFKQGDQTVKLQVKDEKAKIKLIKGKVDAEKEVRKGSEILLAHIMCVEEEGLTNEKQPRIRPVPIQLQNVLATFSKVFEEPKGLPPTRSVDHAIDLQPGTKTINLRPYRYSYFQKIEIEKIITELLSNQLIQPSNSPYASPVLLVKKKDGSWRMCVDYRQLNACTVKNKYPIPIIDDLLDELHGASVFSKIDLRSGYHQIRMKEEDRCKTAFRTHEGQYEFKVMPFGLTNAPATFQALMNTVFKPYLRRFVLVFFDDILIYSSSMEEHIEHLGLTLELLAEHQLFAKRNKCEFGLGSIEYLGHIISKQGVDTDPKKIQAMCNWPSPRNVKELRGFLGLTGYYRKFVKHYGTIAKPLTEQLKKNSFLWNQEAEEAFQKLKEAMHTAPVLAMPDFSKGFILETDASDKGIGAVLMQGRQPIAYLSKSLGPKSVGLSVYEKEFLALLTAVQKWRHYLMGGTFTIRTDQIALKHLLEQRVNHTMQHKGLCKLMGLDYKIEYKKGVENKVADALSRRSEFPLTEEQIEVNAVTELIPNWVDDIKESYEGDVWMHALQESWKKKELDNDKYVRHQGIMRYKNRICVGHNKEWRVKLVKEIHTTSVGGHSGVLSTYQRVKKIFYWPGLKETVKEVVKNCEVCQLNKGEHVATPGLLQPIPIPNEAWQGISMDFITNLPKSEGKTVVLVVVDRFTKYAHFLGLHHPYTAKEVAQLFLNQIYKLHGLPLTIITDRDPLFTSKFWKCIMEGLGVKLNYSTAYHPQTDGQTERVNQCLENFLRCMVFDKQNKWHQWLYLAEHWYNTSYHTSLKCSPFQALYGYEPKELPMELGANQEERGARDNHNKRVQTLQMLRVNLEKAQERMKKFADKGRSERNFKVGDWVYLKLQPYRQVSVAGPHHSKLNPKYYGPYEIVEKIGALAYKLNLPMGSSIHPVIHVSQLKMSHGEGVKVSPQLPIIGPDGEIRIEPYKMLERRIIKRANAAVVQLLIQWVNRSVEEATWEDYEVIKNRYPNFKLTLEDKNLVMGGEMSGIEMKNDPILAFDQVNVQGPVKSQFKLTVCEIGEGLTDGTPVNDIDGVKLGTVSS</sequence>
<evidence type="ECO:0000259" key="19">
    <source>
        <dbReference type="PROSITE" id="PS50878"/>
    </source>
</evidence>
<feature type="coiled-coil region" evidence="17">
    <location>
        <begin position="221"/>
        <end position="248"/>
    </location>
</feature>
<dbReference type="Pfam" id="PF24626">
    <property type="entry name" value="SH3_Tf2-1"/>
    <property type="match status" value="1"/>
</dbReference>
<keyword evidence="9" id="KW-0460">Magnesium</keyword>
<keyword evidence="10" id="KW-0694">RNA-binding</keyword>
<keyword evidence="22" id="KW-1185">Reference proteome</keyword>
<dbReference type="Gene3D" id="3.30.70.270">
    <property type="match status" value="2"/>
</dbReference>
<feature type="region of interest" description="Disordered" evidence="18">
    <location>
        <begin position="170"/>
        <end position="190"/>
    </location>
</feature>
<evidence type="ECO:0000256" key="8">
    <source>
        <dbReference type="ARBA" id="ARBA00022801"/>
    </source>
</evidence>
<evidence type="ECO:0000256" key="5">
    <source>
        <dbReference type="ARBA" id="ARBA00022723"/>
    </source>
</evidence>
<evidence type="ECO:0000256" key="17">
    <source>
        <dbReference type="SAM" id="Coils"/>
    </source>
</evidence>
<dbReference type="Gene3D" id="3.30.420.10">
    <property type="entry name" value="Ribonuclease H-like superfamily/Ribonuclease H"/>
    <property type="match status" value="1"/>
</dbReference>
<dbReference type="Pfam" id="PF08284">
    <property type="entry name" value="RVP_2"/>
    <property type="match status" value="1"/>
</dbReference>
<dbReference type="Pfam" id="PF17919">
    <property type="entry name" value="RT_RNaseH_2"/>
    <property type="match status" value="1"/>
</dbReference>
<evidence type="ECO:0000256" key="9">
    <source>
        <dbReference type="ARBA" id="ARBA00022842"/>
    </source>
</evidence>
<dbReference type="SUPFAM" id="SSF53098">
    <property type="entry name" value="Ribonuclease H-like"/>
    <property type="match status" value="1"/>
</dbReference>
<evidence type="ECO:0000256" key="18">
    <source>
        <dbReference type="SAM" id="MobiDB-lite"/>
    </source>
</evidence>
<dbReference type="SUPFAM" id="SSF56672">
    <property type="entry name" value="DNA/RNA polymerases"/>
    <property type="match status" value="1"/>
</dbReference>
<keyword evidence="6" id="KW-0064">Aspartyl protease</keyword>
<dbReference type="InterPro" id="IPR012337">
    <property type="entry name" value="RNaseH-like_sf"/>
</dbReference>
<dbReference type="GO" id="GO:0004190">
    <property type="term" value="F:aspartic-type endopeptidase activity"/>
    <property type="evidence" value="ECO:0007669"/>
    <property type="project" value="UniProtKB-KW"/>
</dbReference>
<dbReference type="InterPro" id="IPR036397">
    <property type="entry name" value="RNaseH_sf"/>
</dbReference>
<evidence type="ECO:0000256" key="15">
    <source>
        <dbReference type="ARBA" id="ARBA00023172"/>
    </source>
</evidence>
<dbReference type="Gene3D" id="3.10.20.370">
    <property type="match status" value="1"/>
</dbReference>
<dbReference type="CDD" id="cd00303">
    <property type="entry name" value="retropepsin_like"/>
    <property type="match status" value="1"/>
</dbReference>
<evidence type="ECO:0000256" key="16">
    <source>
        <dbReference type="ARBA" id="ARBA00023268"/>
    </source>
</evidence>
<dbReference type="InterPro" id="IPR021109">
    <property type="entry name" value="Peptidase_aspartic_dom_sf"/>
</dbReference>
<dbReference type="InterPro" id="IPR001969">
    <property type="entry name" value="Aspartic_peptidase_AS"/>
</dbReference>
<keyword evidence="12" id="KW-0695">RNA-directed DNA polymerase</keyword>
<keyword evidence="2" id="KW-0808">Transferase</keyword>
<keyword evidence="1" id="KW-0645">Protease</keyword>
<dbReference type="InterPro" id="IPR000477">
    <property type="entry name" value="RT_dom"/>
</dbReference>